<evidence type="ECO:0000313" key="4">
    <source>
        <dbReference type="Proteomes" id="UP000318017"/>
    </source>
</evidence>
<keyword evidence="1" id="KW-0472">Membrane</keyword>
<evidence type="ECO:0000313" key="3">
    <source>
        <dbReference type="EMBL" id="QDV24311.1"/>
    </source>
</evidence>
<feature type="transmembrane region" description="Helical" evidence="1">
    <location>
        <begin position="186"/>
        <end position="207"/>
    </location>
</feature>
<evidence type="ECO:0000256" key="1">
    <source>
        <dbReference type="SAM" id="Phobius"/>
    </source>
</evidence>
<gene>
    <name evidence="3" type="ORF">Q31a_26270</name>
</gene>
<keyword evidence="2" id="KW-0732">Signal</keyword>
<keyword evidence="4" id="KW-1185">Reference proteome</keyword>
<dbReference type="AlphaFoldDB" id="A0A518G6V4"/>
<dbReference type="RefSeq" id="WP_145077855.1">
    <property type="nucleotide sequence ID" value="NZ_CP036298.1"/>
</dbReference>
<dbReference type="KEGG" id="ahel:Q31a_26270"/>
<organism evidence="3 4">
    <name type="scientific">Aureliella helgolandensis</name>
    <dbReference type="NCBI Taxonomy" id="2527968"/>
    <lineage>
        <taxon>Bacteria</taxon>
        <taxon>Pseudomonadati</taxon>
        <taxon>Planctomycetota</taxon>
        <taxon>Planctomycetia</taxon>
        <taxon>Pirellulales</taxon>
        <taxon>Pirellulaceae</taxon>
        <taxon>Aureliella</taxon>
    </lineage>
</organism>
<name>A0A518G6V4_9BACT</name>
<keyword evidence="1" id="KW-0812">Transmembrane</keyword>
<feature type="chain" id="PRO_5021793880" description="Protein BatD" evidence="2">
    <location>
        <begin position="32"/>
        <end position="344"/>
    </location>
</feature>
<accession>A0A518G6V4</accession>
<dbReference type="EMBL" id="CP036298">
    <property type="protein sequence ID" value="QDV24311.1"/>
    <property type="molecule type" value="Genomic_DNA"/>
</dbReference>
<keyword evidence="1" id="KW-1133">Transmembrane helix</keyword>
<sequence length="344" mass="37918" precursor="true">MPRPNLLRFPFATALLSALGLALACCSLSRAADIENTTTVGPVTVTARLTPAEPTIGDEIVFEIEVAAEEAVELLMPEFSEALDRYTILDFVPRQKITADGKTLATQRYTLQPIASGPQSIPSILVEFVDNRPGQQPTPEDFDAYEVLTERIDFTVQSVLPSSASSELEPPLGALELQTETSSASLWLYALAGLALLLAGGGLVLWFSKRRRRVKRLTAYEIARTKLQQLISDQQSDQPQFSVEQFFVEISGVVRRYLEDRFELRAPELTTDEFLQLSAAESSLSKAHQSLLSEFLQQADVVKFAGVRATPADVQHSIQLALQFIEETSESTPLNPQIREVAHA</sequence>
<proteinExistence type="predicted"/>
<dbReference type="OrthoDB" id="260093at2"/>
<dbReference type="NCBIfam" id="TIGR01167">
    <property type="entry name" value="LPXTG_anchor"/>
    <property type="match status" value="1"/>
</dbReference>
<dbReference type="Proteomes" id="UP000318017">
    <property type="component" value="Chromosome"/>
</dbReference>
<evidence type="ECO:0008006" key="5">
    <source>
        <dbReference type="Google" id="ProtNLM"/>
    </source>
</evidence>
<evidence type="ECO:0000256" key="2">
    <source>
        <dbReference type="SAM" id="SignalP"/>
    </source>
</evidence>
<dbReference type="PROSITE" id="PS51257">
    <property type="entry name" value="PROKAR_LIPOPROTEIN"/>
    <property type="match status" value="1"/>
</dbReference>
<protein>
    <recommendedName>
        <fullName evidence="5">Protein BatD</fullName>
    </recommendedName>
</protein>
<feature type="signal peptide" evidence="2">
    <location>
        <begin position="1"/>
        <end position="31"/>
    </location>
</feature>
<reference evidence="3 4" key="1">
    <citation type="submission" date="2019-02" db="EMBL/GenBank/DDBJ databases">
        <title>Deep-cultivation of Planctomycetes and their phenomic and genomic characterization uncovers novel biology.</title>
        <authorList>
            <person name="Wiegand S."/>
            <person name="Jogler M."/>
            <person name="Boedeker C."/>
            <person name="Pinto D."/>
            <person name="Vollmers J."/>
            <person name="Rivas-Marin E."/>
            <person name="Kohn T."/>
            <person name="Peeters S.H."/>
            <person name="Heuer A."/>
            <person name="Rast P."/>
            <person name="Oberbeckmann S."/>
            <person name="Bunk B."/>
            <person name="Jeske O."/>
            <person name="Meyerdierks A."/>
            <person name="Storesund J.E."/>
            <person name="Kallscheuer N."/>
            <person name="Luecker S."/>
            <person name="Lage O.M."/>
            <person name="Pohl T."/>
            <person name="Merkel B.J."/>
            <person name="Hornburger P."/>
            <person name="Mueller R.-W."/>
            <person name="Bruemmer F."/>
            <person name="Labrenz M."/>
            <person name="Spormann A.M."/>
            <person name="Op den Camp H."/>
            <person name="Overmann J."/>
            <person name="Amann R."/>
            <person name="Jetten M.S.M."/>
            <person name="Mascher T."/>
            <person name="Medema M.H."/>
            <person name="Devos D.P."/>
            <person name="Kaster A.-K."/>
            <person name="Ovreas L."/>
            <person name="Rohde M."/>
            <person name="Galperin M.Y."/>
            <person name="Jogler C."/>
        </authorList>
    </citation>
    <scope>NUCLEOTIDE SEQUENCE [LARGE SCALE GENOMIC DNA]</scope>
    <source>
        <strain evidence="3 4">Q31a</strain>
    </source>
</reference>